<dbReference type="Pfam" id="PF08668">
    <property type="entry name" value="HDOD"/>
    <property type="match status" value="1"/>
</dbReference>
<protein>
    <submittedName>
        <fullName evidence="4">HDOD domain-containing protein</fullName>
    </submittedName>
</protein>
<dbReference type="EMBL" id="JBITLV010000001">
    <property type="protein sequence ID" value="MFI7585861.1"/>
    <property type="molecule type" value="Genomic_DNA"/>
</dbReference>
<evidence type="ECO:0000313" key="4">
    <source>
        <dbReference type="EMBL" id="MFI7585861.1"/>
    </source>
</evidence>
<evidence type="ECO:0000259" key="3">
    <source>
        <dbReference type="PROSITE" id="PS51833"/>
    </source>
</evidence>
<feature type="modified residue" description="4-aspartylphosphate" evidence="1">
    <location>
        <position position="65"/>
    </location>
</feature>
<dbReference type="PANTHER" id="PTHR33525">
    <property type="match status" value="1"/>
</dbReference>
<sequence length="413" mass="43818">MARVLFVDDEPHMLAGLRRTLLTQHRVRGGTGDPATPDLEYAFAGSGTEALEAMAAEPADVIVSDMRMPGMDGATLLGHVQRRWPACLRIVLSGDADRASVLSAVSTAQQFLAKPCDAATLLRVIDRALDVRSTLTAPGLRELIGGTGTLPTLPDVYDRLVAAIDSPDVPLADVARILAQDVATSADVLRLVNSAFFGMPQEVSRVQTAVALLGADNIQALVLAGSVFQVDDDLATVLGGELAGPRLRDHGLRRAALSRRLARAEGWDEKVVDQVGLAGMLHDVGLLVLARGRRAETATLVASLAVDPEAALDPVRRCALEAEAFGCTVPQAGAYLLGLWGFAPAVVFSLAAQPKPTTPRDQVVDFAHRRTLAPTRRVAVDDVPPLDATQVERWNRVCDEFLGAGETLDEAAS</sequence>
<dbReference type="Proteomes" id="UP001612915">
    <property type="component" value="Unassembled WGS sequence"/>
</dbReference>
<organism evidence="4 5">
    <name type="scientific">Spongisporangium articulatum</name>
    <dbReference type="NCBI Taxonomy" id="3362603"/>
    <lineage>
        <taxon>Bacteria</taxon>
        <taxon>Bacillati</taxon>
        <taxon>Actinomycetota</taxon>
        <taxon>Actinomycetes</taxon>
        <taxon>Kineosporiales</taxon>
        <taxon>Kineosporiaceae</taxon>
        <taxon>Spongisporangium</taxon>
    </lineage>
</organism>
<dbReference type="InterPro" id="IPR001789">
    <property type="entry name" value="Sig_transdc_resp-reg_receiver"/>
</dbReference>
<evidence type="ECO:0000313" key="5">
    <source>
        <dbReference type="Proteomes" id="UP001612915"/>
    </source>
</evidence>
<dbReference type="PROSITE" id="PS51833">
    <property type="entry name" value="HDOD"/>
    <property type="match status" value="1"/>
</dbReference>
<keyword evidence="1" id="KW-0597">Phosphoprotein</keyword>
<accession>A0ABW8AJU3</accession>
<dbReference type="InterPro" id="IPR052340">
    <property type="entry name" value="RNase_Y/CdgJ"/>
</dbReference>
<dbReference type="InterPro" id="IPR013976">
    <property type="entry name" value="HDOD"/>
</dbReference>
<dbReference type="PANTHER" id="PTHR33525:SF3">
    <property type="entry name" value="RIBONUCLEASE Y"/>
    <property type="match status" value="1"/>
</dbReference>
<dbReference type="Gene3D" id="3.40.50.2300">
    <property type="match status" value="1"/>
</dbReference>
<dbReference type="SMART" id="SM00448">
    <property type="entry name" value="REC"/>
    <property type="match status" value="1"/>
</dbReference>
<evidence type="ECO:0000259" key="2">
    <source>
        <dbReference type="PROSITE" id="PS50110"/>
    </source>
</evidence>
<proteinExistence type="predicted"/>
<evidence type="ECO:0000256" key="1">
    <source>
        <dbReference type="PROSITE-ProRule" id="PRU00169"/>
    </source>
</evidence>
<dbReference type="CDD" id="cd00077">
    <property type="entry name" value="HDc"/>
    <property type="match status" value="1"/>
</dbReference>
<dbReference type="Gene3D" id="1.10.3210.10">
    <property type="entry name" value="Hypothetical protein af1432"/>
    <property type="match status" value="1"/>
</dbReference>
<dbReference type="SUPFAM" id="SSF52172">
    <property type="entry name" value="CheY-like"/>
    <property type="match status" value="1"/>
</dbReference>
<feature type="domain" description="Response regulatory" evidence="2">
    <location>
        <begin position="3"/>
        <end position="129"/>
    </location>
</feature>
<dbReference type="RefSeq" id="WP_398274476.1">
    <property type="nucleotide sequence ID" value="NZ_JBITLV010000001.1"/>
</dbReference>
<dbReference type="SUPFAM" id="SSF109604">
    <property type="entry name" value="HD-domain/PDEase-like"/>
    <property type="match status" value="1"/>
</dbReference>
<keyword evidence="5" id="KW-1185">Reference proteome</keyword>
<feature type="domain" description="HDOD" evidence="3">
    <location>
        <begin position="150"/>
        <end position="356"/>
    </location>
</feature>
<reference evidence="4 5" key="1">
    <citation type="submission" date="2024-10" db="EMBL/GenBank/DDBJ databases">
        <title>The Natural Products Discovery Center: Release of the First 8490 Sequenced Strains for Exploring Actinobacteria Biosynthetic Diversity.</title>
        <authorList>
            <person name="Kalkreuter E."/>
            <person name="Kautsar S.A."/>
            <person name="Yang D."/>
            <person name="Bader C.D."/>
            <person name="Teijaro C.N."/>
            <person name="Fluegel L."/>
            <person name="Davis C.M."/>
            <person name="Simpson J.R."/>
            <person name="Lauterbach L."/>
            <person name="Steele A.D."/>
            <person name="Gui C."/>
            <person name="Meng S."/>
            <person name="Li G."/>
            <person name="Viehrig K."/>
            <person name="Ye F."/>
            <person name="Su P."/>
            <person name="Kiefer A.F."/>
            <person name="Nichols A."/>
            <person name="Cepeda A.J."/>
            <person name="Yan W."/>
            <person name="Fan B."/>
            <person name="Jiang Y."/>
            <person name="Adhikari A."/>
            <person name="Zheng C.-J."/>
            <person name="Schuster L."/>
            <person name="Cowan T.M."/>
            <person name="Smanski M.J."/>
            <person name="Chevrette M.G."/>
            <person name="De Carvalho L.P.S."/>
            <person name="Shen B."/>
        </authorList>
    </citation>
    <scope>NUCLEOTIDE SEQUENCE [LARGE SCALE GENOMIC DNA]</scope>
    <source>
        <strain evidence="4 5">NPDC049639</strain>
    </source>
</reference>
<dbReference type="InterPro" id="IPR003607">
    <property type="entry name" value="HD/PDEase_dom"/>
</dbReference>
<dbReference type="PROSITE" id="PS50110">
    <property type="entry name" value="RESPONSE_REGULATORY"/>
    <property type="match status" value="1"/>
</dbReference>
<dbReference type="InterPro" id="IPR011006">
    <property type="entry name" value="CheY-like_superfamily"/>
</dbReference>
<name>A0ABW8AJU3_9ACTN</name>
<comment type="caution">
    <text evidence="4">The sequence shown here is derived from an EMBL/GenBank/DDBJ whole genome shotgun (WGS) entry which is preliminary data.</text>
</comment>
<dbReference type="Pfam" id="PF00072">
    <property type="entry name" value="Response_reg"/>
    <property type="match status" value="1"/>
</dbReference>
<gene>
    <name evidence="4" type="ORF">ACIB24_02155</name>
</gene>